<proteinExistence type="predicted"/>
<accession>A0A388KVR2</accession>
<dbReference type="Gramene" id="GBG74033">
    <property type="protein sequence ID" value="GBG74033"/>
    <property type="gene ID" value="CBR_g17743"/>
</dbReference>
<evidence type="ECO:0000313" key="2">
    <source>
        <dbReference type="EMBL" id="GBG74033.1"/>
    </source>
</evidence>
<organism evidence="2 3">
    <name type="scientific">Chara braunii</name>
    <name type="common">Braun's stonewort</name>
    <dbReference type="NCBI Taxonomy" id="69332"/>
    <lineage>
        <taxon>Eukaryota</taxon>
        <taxon>Viridiplantae</taxon>
        <taxon>Streptophyta</taxon>
        <taxon>Charophyceae</taxon>
        <taxon>Charales</taxon>
        <taxon>Characeae</taxon>
        <taxon>Chara</taxon>
    </lineage>
</organism>
<keyword evidence="1" id="KW-0732">Signal</keyword>
<comment type="caution">
    <text evidence="2">The sequence shown here is derived from an EMBL/GenBank/DDBJ whole genome shotgun (WGS) entry which is preliminary data.</text>
</comment>
<dbReference type="Proteomes" id="UP000265515">
    <property type="component" value="Unassembled WGS sequence"/>
</dbReference>
<feature type="chain" id="PRO_5017438601" evidence="1">
    <location>
        <begin position="20"/>
        <end position="143"/>
    </location>
</feature>
<dbReference type="EMBL" id="BFEA01000195">
    <property type="protein sequence ID" value="GBG74033.1"/>
    <property type="molecule type" value="Genomic_DNA"/>
</dbReference>
<name>A0A388KVR2_CHABU</name>
<evidence type="ECO:0000313" key="3">
    <source>
        <dbReference type="Proteomes" id="UP000265515"/>
    </source>
</evidence>
<sequence length="143" mass="15862">MFAGIVLWLFSPVMLWVCAAPLRLCCGPVGVAVTYLAVDTKYGYREYEVDANGVLVMRLQLGLGYVGDDLRDASVFVTKLHEDVPNGYSGREEDIIEHVVRLLLSSIALEHDGRMTGIAEWEVILDAPLVGRPYLHGELRVDT</sequence>
<dbReference type="STRING" id="69332.A0A388KVR2"/>
<dbReference type="AlphaFoldDB" id="A0A388KVR2"/>
<reference evidence="2 3" key="1">
    <citation type="journal article" date="2018" name="Cell">
        <title>The Chara Genome: Secondary Complexity and Implications for Plant Terrestrialization.</title>
        <authorList>
            <person name="Nishiyama T."/>
            <person name="Sakayama H."/>
            <person name="Vries J.D."/>
            <person name="Buschmann H."/>
            <person name="Saint-Marcoux D."/>
            <person name="Ullrich K.K."/>
            <person name="Haas F.B."/>
            <person name="Vanderstraeten L."/>
            <person name="Becker D."/>
            <person name="Lang D."/>
            <person name="Vosolsobe S."/>
            <person name="Rombauts S."/>
            <person name="Wilhelmsson P.K.I."/>
            <person name="Janitza P."/>
            <person name="Kern R."/>
            <person name="Heyl A."/>
            <person name="Rumpler F."/>
            <person name="Villalobos L.I.A.C."/>
            <person name="Clay J.M."/>
            <person name="Skokan R."/>
            <person name="Toyoda A."/>
            <person name="Suzuki Y."/>
            <person name="Kagoshima H."/>
            <person name="Schijlen E."/>
            <person name="Tajeshwar N."/>
            <person name="Catarino B."/>
            <person name="Hetherington A.J."/>
            <person name="Saltykova A."/>
            <person name="Bonnot C."/>
            <person name="Breuninger H."/>
            <person name="Symeonidi A."/>
            <person name="Radhakrishnan G.V."/>
            <person name="Van Nieuwerburgh F."/>
            <person name="Deforce D."/>
            <person name="Chang C."/>
            <person name="Karol K.G."/>
            <person name="Hedrich R."/>
            <person name="Ulvskov P."/>
            <person name="Glockner G."/>
            <person name="Delwiche C.F."/>
            <person name="Petrasek J."/>
            <person name="Van de Peer Y."/>
            <person name="Friml J."/>
            <person name="Beilby M."/>
            <person name="Dolan L."/>
            <person name="Kohara Y."/>
            <person name="Sugano S."/>
            <person name="Fujiyama A."/>
            <person name="Delaux P.-M."/>
            <person name="Quint M."/>
            <person name="TheiBen G."/>
            <person name="Hagemann M."/>
            <person name="Harholt J."/>
            <person name="Dunand C."/>
            <person name="Zachgo S."/>
            <person name="Langdale J."/>
            <person name="Maumus F."/>
            <person name="Straeten D.V.D."/>
            <person name="Gould S.B."/>
            <person name="Rensing S.A."/>
        </authorList>
    </citation>
    <scope>NUCLEOTIDE SEQUENCE [LARGE SCALE GENOMIC DNA]</scope>
    <source>
        <strain evidence="2 3">S276</strain>
    </source>
</reference>
<gene>
    <name evidence="2" type="ORF">CBR_g17743</name>
</gene>
<evidence type="ECO:0000256" key="1">
    <source>
        <dbReference type="SAM" id="SignalP"/>
    </source>
</evidence>
<feature type="signal peptide" evidence="1">
    <location>
        <begin position="1"/>
        <end position="19"/>
    </location>
</feature>
<keyword evidence="3" id="KW-1185">Reference proteome</keyword>
<protein>
    <submittedName>
        <fullName evidence="2">Uncharacterized protein</fullName>
    </submittedName>
</protein>